<keyword evidence="3" id="KW-1185">Reference proteome</keyword>
<sequence length="375" mass="41286">MGDDCETELVEVFGFISSGREDVRKMAVQGLAQQSKDNKKLFALLASSTHGPRCIDVLLQFLHAGSVALLGDVLTVLINCAADGTCTEVLVTQKVVRRAMRLIDSVEASDHPQSLQRGLEEMTLMLLSNLTASHVSAVDDLLQVTDEDLRGFYLGKLLTYYTRFTVDDGCSVEVAVAGEQQQEDGGDDNKKLSEGDAVRSNSGGNKSEELNKTVPRDLQRWILQILLNVTRVADGQELLLEDDDWLMALSDCLSSLNPRHRLLAAQCFRNCSFQRERHPGILRSRCLRVCVERLSDGAEHIGEIEMLLAEITANLMQTEAGIGLLEELNAKKHLQASVTAGKVQADTCKFLNEHVLPLLDDIVDAYVMTSGDELD</sequence>
<evidence type="ECO:0000313" key="3">
    <source>
        <dbReference type="Proteomes" id="UP000195570"/>
    </source>
</evidence>
<dbReference type="RefSeq" id="XP_067082791.1">
    <property type="nucleotide sequence ID" value="XM_067226690.1"/>
</dbReference>
<proteinExistence type="predicted"/>
<protein>
    <submittedName>
        <fullName evidence="2">Uncharacterized protein</fullName>
    </submittedName>
</protein>
<dbReference type="PANTHER" id="PTHR13387:SF9">
    <property type="entry name" value="PROTEIN HGH1 HOMOLOG"/>
    <property type="match status" value="1"/>
</dbReference>
<dbReference type="Proteomes" id="UP000195570">
    <property type="component" value="Unassembled WGS sequence"/>
</dbReference>
<feature type="compositionally biased region" description="Basic and acidic residues" evidence="1">
    <location>
        <begin position="187"/>
        <end position="197"/>
    </location>
</feature>
<dbReference type="InterPro" id="IPR039717">
    <property type="entry name" value="Hgh1"/>
</dbReference>
<dbReference type="InterPro" id="IPR016024">
    <property type="entry name" value="ARM-type_fold"/>
</dbReference>
<organism evidence="2 3">
    <name type="scientific">Trypanosoma equiperdum</name>
    <dbReference type="NCBI Taxonomy" id="5694"/>
    <lineage>
        <taxon>Eukaryota</taxon>
        <taxon>Discoba</taxon>
        <taxon>Euglenozoa</taxon>
        <taxon>Kinetoplastea</taxon>
        <taxon>Metakinetoplastina</taxon>
        <taxon>Trypanosomatida</taxon>
        <taxon>Trypanosomatidae</taxon>
        <taxon>Trypanosoma</taxon>
    </lineage>
</organism>
<dbReference type="SUPFAM" id="SSF48371">
    <property type="entry name" value="ARM repeat"/>
    <property type="match status" value="1"/>
</dbReference>
<dbReference type="AlphaFoldDB" id="A0A1G4IIF0"/>
<comment type="caution">
    <text evidence="2">The sequence shown here is derived from an EMBL/GenBank/DDBJ whole genome shotgun (WGS) entry which is preliminary data.</text>
</comment>
<gene>
    <name evidence="2" type="ORF">TEOVI_000385100</name>
</gene>
<accession>A0A1G4IIF0</accession>
<dbReference type="EMBL" id="CZPT02001829">
    <property type="protein sequence ID" value="SCU72275.1"/>
    <property type="molecule type" value="Genomic_DNA"/>
</dbReference>
<dbReference type="PANTHER" id="PTHR13387">
    <property type="entry name" value="PROTEIN HGH1 HOMOLOG"/>
    <property type="match status" value="1"/>
</dbReference>
<feature type="region of interest" description="Disordered" evidence="1">
    <location>
        <begin position="178"/>
        <end position="210"/>
    </location>
</feature>
<evidence type="ECO:0000256" key="1">
    <source>
        <dbReference type="SAM" id="MobiDB-lite"/>
    </source>
</evidence>
<dbReference type="GeneID" id="92377791"/>
<reference evidence="2" key="1">
    <citation type="submission" date="2016-09" db="EMBL/GenBank/DDBJ databases">
        <authorList>
            <person name="Hebert L."/>
            <person name="Moumen B."/>
        </authorList>
    </citation>
    <scope>NUCLEOTIDE SEQUENCE [LARGE SCALE GENOMIC DNA]</scope>
    <source>
        <strain evidence="2">OVI</strain>
    </source>
</reference>
<dbReference type="VEuPathDB" id="TriTrypDB:TEOVI_000385100"/>
<dbReference type="Gene3D" id="1.25.10.10">
    <property type="entry name" value="Leucine-rich Repeat Variant"/>
    <property type="match status" value="1"/>
</dbReference>
<evidence type="ECO:0000313" key="2">
    <source>
        <dbReference type="EMBL" id="SCU72275.1"/>
    </source>
</evidence>
<name>A0A1G4IIF0_TRYEQ</name>
<dbReference type="InterPro" id="IPR011989">
    <property type="entry name" value="ARM-like"/>
</dbReference>